<dbReference type="InterPro" id="IPR027268">
    <property type="entry name" value="Peptidase_M4/M1_CTD_sf"/>
</dbReference>
<dbReference type="PRINTS" id="PR00756">
    <property type="entry name" value="ALADIPTASE"/>
</dbReference>
<dbReference type="CDD" id="cd09601">
    <property type="entry name" value="M1_APN-Q_like"/>
    <property type="match status" value="1"/>
</dbReference>
<dbReference type="FunFam" id="1.10.390.10:FF:000001">
    <property type="entry name" value="Aminopeptidase"/>
    <property type="match status" value="1"/>
</dbReference>
<feature type="active site" description="Proton acceptor" evidence="9">
    <location>
        <position position="284"/>
    </location>
</feature>
<dbReference type="InterPro" id="IPR034016">
    <property type="entry name" value="M1_APN-typ"/>
</dbReference>
<keyword evidence="6 12" id="KW-0378">Hydrolase</keyword>
<evidence type="ECO:0000256" key="6">
    <source>
        <dbReference type="ARBA" id="ARBA00022801"/>
    </source>
</evidence>
<accession>A0A1G1Z4M8</accession>
<keyword evidence="3 12" id="KW-0031">Aminopeptidase</keyword>
<dbReference type="InterPro" id="IPR042097">
    <property type="entry name" value="Aminopeptidase_N-like_N_sf"/>
</dbReference>
<dbReference type="Pfam" id="PF11838">
    <property type="entry name" value="ERAP1_C"/>
    <property type="match status" value="1"/>
</dbReference>
<feature type="domain" description="Aminopeptidase N-like N-terminal" evidence="15">
    <location>
        <begin position="3"/>
        <end position="176"/>
    </location>
</feature>
<evidence type="ECO:0000256" key="9">
    <source>
        <dbReference type="PIRSR" id="PIRSR634016-1"/>
    </source>
</evidence>
<feature type="binding site" evidence="10">
    <location>
        <position position="306"/>
    </location>
    <ligand>
        <name>Zn(2+)</name>
        <dbReference type="ChEBI" id="CHEBI:29105"/>
        <note>catalytic</note>
    </ligand>
</feature>
<name>A0A1G1Z4M8_9BACT</name>
<feature type="binding site" evidence="10">
    <location>
        <position position="287"/>
    </location>
    <ligand>
        <name>Zn(2+)</name>
        <dbReference type="ChEBI" id="CHEBI:29105"/>
        <note>catalytic</note>
    </ligand>
</feature>
<dbReference type="InterPro" id="IPR014782">
    <property type="entry name" value="Peptidase_M1_dom"/>
</dbReference>
<comment type="caution">
    <text evidence="16">The sequence shown here is derived from an EMBL/GenBank/DDBJ whole genome shotgun (WGS) entry which is preliminary data.</text>
</comment>
<keyword evidence="7 10" id="KW-0862">Zinc</keyword>
<comment type="cofactor">
    <cofactor evidence="10 12">
        <name>Zn(2+)</name>
        <dbReference type="ChEBI" id="CHEBI:29105"/>
    </cofactor>
    <text evidence="10 12">Binds 1 zinc ion per subunit.</text>
</comment>
<protein>
    <recommendedName>
        <fullName evidence="12">Aminopeptidase</fullName>
        <ecNumber evidence="12">3.4.11.-</ecNumber>
    </recommendedName>
</protein>
<keyword evidence="5 10" id="KW-0479">Metal-binding</keyword>
<sequence length="843" mass="97122">MVLEPDLKKGFFSGEVKITIEIIERTLVITLNATDLEIESTKIVQKAKTQKAKTKLDEKKEELTLHVSELLEKGKAVLIIRFKGTLNDKMHGFYRSCYLTKEKKKEYIATTQFEATDARRCFPCFDEPALPATFKSALIVEKEYETISNMPITREEPRGEKKIVYFEETPVMSTYLLVFIVGNFEWLEAKTKSKTLVRVATVPGKKEQGIFALDTAVKVLEFYEDYFEIPYPLPKLDLIAIPDFAAGAMENWGAVTYRETALLIDKENSSAARRQRVAIVIAHETSHQWFGNLVTMDWWTNLWLNEGFASFMEYLAVDELFPEWEIWTQFIADDYSYALHEDGMRSTHPIEVKVKHPSEISQIFDSISYQKGASVIRMIEAYLGARVFRKGLKTYLNRFAYGNATTDDLWKALEEVSKKPVKSIMDSWIKQPGYPVLTIHKKNENTLGIRQTRFLSSPLELTPEEESQLWESPIPLKVITAGEEKEKFVFLKDRETTLTLSAKRDWIKLNAEQKGFLRVNYSKEIWESLKTAVAENKIEVIDRFGLLDDAVALTRAGHMRTPELLSLLEIYKNEDHYIVWTDIAGILVSLKDLLAESECIRNFENFARSVLKPIVKKLGWESDPNDTHTKILLRSVVLRTLGEFGDEEVIKTAKKKFEEYLRDSKALRPDLRMVVYGVVAENSDEKEYETFLDLYRATDLHEEKLRYLNALGQFKNKDLLKRALEFGLSDEVRSQDTIYPFGGVSRNPLGRTLAWEFFKNNWKEFETRYSSGGLKFISYFISAAVAHFASEEKAKEVEQFFKSHPVPSGTRAVEQSLEAIRAKAAWLARDEKAITEWLRGNVK</sequence>
<dbReference type="PANTHER" id="PTHR11533:SF174">
    <property type="entry name" value="PUROMYCIN-SENSITIVE AMINOPEPTIDASE-RELATED"/>
    <property type="match status" value="1"/>
</dbReference>
<dbReference type="InterPro" id="IPR050344">
    <property type="entry name" value="Peptidase_M1_aminopeptidases"/>
</dbReference>
<keyword evidence="8 12" id="KW-0482">Metalloprotease</keyword>
<evidence type="ECO:0000256" key="7">
    <source>
        <dbReference type="ARBA" id="ARBA00022833"/>
    </source>
</evidence>
<dbReference type="STRING" id="1797689.A3F24_02375"/>
<dbReference type="EMBL" id="MHIX01000032">
    <property type="protein sequence ID" value="OGY58860.1"/>
    <property type="molecule type" value="Genomic_DNA"/>
</dbReference>
<dbReference type="InterPro" id="IPR045357">
    <property type="entry name" value="Aminopeptidase_N-like_N"/>
</dbReference>
<evidence type="ECO:0000256" key="10">
    <source>
        <dbReference type="PIRSR" id="PIRSR634016-3"/>
    </source>
</evidence>
<dbReference type="InterPro" id="IPR001930">
    <property type="entry name" value="Peptidase_M1"/>
</dbReference>
<dbReference type="SUPFAM" id="SSF55486">
    <property type="entry name" value="Metalloproteases ('zincins'), catalytic domain"/>
    <property type="match status" value="1"/>
</dbReference>
<reference evidence="16 17" key="1">
    <citation type="journal article" date="2016" name="Nat. Commun.">
        <title>Thousands of microbial genomes shed light on interconnected biogeochemical processes in an aquifer system.</title>
        <authorList>
            <person name="Anantharaman K."/>
            <person name="Brown C.T."/>
            <person name="Hug L.A."/>
            <person name="Sharon I."/>
            <person name="Castelle C.J."/>
            <person name="Probst A.J."/>
            <person name="Thomas B.C."/>
            <person name="Singh A."/>
            <person name="Wilkins M.J."/>
            <person name="Karaoz U."/>
            <person name="Brodie E.L."/>
            <person name="Williams K.H."/>
            <person name="Hubbard S.S."/>
            <person name="Banfield J.F."/>
        </authorList>
    </citation>
    <scope>NUCLEOTIDE SEQUENCE [LARGE SCALE GENOMIC DNA]</scope>
</reference>
<feature type="site" description="Transition state stabilizer" evidence="11">
    <location>
        <position position="369"/>
    </location>
</feature>
<organism evidence="16 17">
    <name type="scientific">Candidatus Colwellbacteria bacterium RIFCSPHIGHO2_12_FULL_44_17</name>
    <dbReference type="NCBI Taxonomy" id="1797689"/>
    <lineage>
        <taxon>Bacteria</taxon>
        <taxon>Candidatus Colwelliibacteriota</taxon>
    </lineage>
</organism>
<feature type="domain" description="ERAP1-like C-terminal" evidence="14">
    <location>
        <begin position="506"/>
        <end position="822"/>
    </location>
</feature>
<feature type="binding site" evidence="10">
    <location>
        <position position="283"/>
    </location>
    <ligand>
        <name>Zn(2+)</name>
        <dbReference type="ChEBI" id="CHEBI:29105"/>
        <note>catalytic</note>
    </ligand>
</feature>
<gene>
    <name evidence="16" type="ORF">A3F24_02375</name>
</gene>
<evidence type="ECO:0000259" key="13">
    <source>
        <dbReference type="Pfam" id="PF01433"/>
    </source>
</evidence>
<evidence type="ECO:0000256" key="8">
    <source>
        <dbReference type="ARBA" id="ARBA00023049"/>
    </source>
</evidence>
<evidence type="ECO:0000256" key="4">
    <source>
        <dbReference type="ARBA" id="ARBA00022670"/>
    </source>
</evidence>
<evidence type="ECO:0000256" key="5">
    <source>
        <dbReference type="ARBA" id="ARBA00022723"/>
    </source>
</evidence>
<evidence type="ECO:0000259" key="15">
    <source>
        <dbReference type="Pfam" id="PF17900"/>
    </source>
</evidence>
<proteinExistence type="inferred from homology"/>
<dbReference type="Gene3D" id="2.60.40.1910">
    <property type="match status" value="1"/>
</dbReference>
<evidence type="ECO:0000256" key="11">
    <source>
        <dbReference type="PIRSR" id="PIRSR634016-4"/>
    </source>
</evidence>
<comment type="similarity">
    <text evidence="2 12">Belongs to the peptidase M1 family.</text>
</comment>
<dbReference type="GO" id="GO:0043171">
    <property type="term" value="P:peptide catabolic process"/>
    <property type="evidence" value="ECO:0007669"/>
    <property type="project" value="TreeGrafter"/>
</dbReference>
<dbReference type="Gene3D" id="1.25.50.20">
    <property type="match status" value="1"/>
</dbReference>
<dbReference type="GO" id="GO:0005615">
    <property type="term" value="C:extracellular space"/>
    <property type="evidence" value="ECO:0007669"/>
    <property type="project" value="TreeGrafter"/>
</dbReference>
<dbReference type="GO" id="GO:0006508">
    <property type="term" value="P:proteolysis"/>
    <property type="evidence" value="ECO:0007669"/>
    <property type="project" value="UniProtKB-KW"/>
</dbReference>
<feature type="domain" description="Peptidase M1 membrane alanine aminopeptidase" evidence="13">
    <location>
        <begin position="211"/>
        <end position="428"/>
    </location>
</feature>
<dbReference type="GO" id="GO:0005737">
    <property type="term" value="C:cytoplasm"/>
    <property type="evidence" value="ECO:0007669"/>
    <property type="project" value="TreeGrafter"/>
</dbReference>
<evidence type="ECO:0000256" key="3">
    <source>
        <dbReference type="ARBA" id="ARBA00022438"/>
    </source>
</evidence>
<dbReference type="Gene3D" id="1.10.390.10">
    <property type="entry name" value="Neutral Protease Domain 2"/>
    <property type="match status" value="1"/>
</dbReference>
<dbReference type="GO" id="GO:0042277">
    <property type="term" value="F:peptide binding"/>
    <property type="evidence" value="ECO:0007669"/>
    <property type="project" value="TreeGrafter"/>
</dbReference>
<dbReference type="GO" id="GO:0016020">
    <property type="term" value="C:membrane"/>
    <property type="evidence" value="ECO:0007669"/>
    <property type="project" value="TreeGrafter"/>
</dbReference>
<evidence type="ECO:0000256" key="12">
    <source>
        <dbReference type="RuleBase" id="RU364040"/>
    </source>
</evidence>
<dbReference type="FunFam" id="2.60.40.1730:FF:000002">
    <property type="entry name" value="Aminopeptidase"/>
    <property type="match status" value="1"/>
</dbReference>
<dbReference type="Pfam" id="PF01433">
    <property type="entry name" value="Peptidase_M1"/>
    <property type="match status" value="1"/>
</dbReference>
<evidence type="ECO:0000313" key="16">
    <source>
        <dbReference type="EMBL" id="OGY58860.1"/>
    </source>
</evidence>
<dbReference type="GO" id="GO:0016285">
    <property type="term" value="F:alanyl aminopeptidase activity"/>
    <property type="evidence" value="ECO:0007669"/>
    <property type="project" value="UniProtKB-EC"/>
</dbReference>
<dbReference type="Gene3D" id="2.60.40.1730">
    <property type="entry name" value="tricorn interacting facor f3 domain"/>
    <property type="match status" value="1"/>
</dbReference>
<dbReference type="GO" id="GO:0008270">
    <property type="term" value="F:zinc ion binding"/>
    <property type="evidence" value="ECO:0007669"/>
    <property type="project" value="UniProtKB-UniRule"/>
</dbReference>
<dbReference type="Proteomes" id="UP000178515">
    <property type="component" value="Unassembled WGS sequence"/>
</dbReference>
<evidence type="ECO:0000259" key="14">
    <source>
        <dbReference type="Pfam" id="PF11838"/>
    </source>
</evidence>
<dbReference type="InterPro" id="IPR024571">
    <property type="entry name" value="ERAP1-like_C_dom"/>
</dbReference>
<dbReference type="EC" id="3.4.11.-" evidence="12"/>
<dbReference type="GO" id="GO:0070006">
    <property type="term" value="F:metalloaminopeptidase activity"/>
    <property type="evidence" value="ECO:0007669"/>
    <property type="project" value="TreeGrafter"/>
</dbReference>
<dbReference type="FunFam" id="1.25.50.20:FF:000002">
    <property type="entry name" value="Aminopeptidase"/>
    <property type="match status" value="1"/>
</dbReference>
<evidence type="ECO:0000256" key="1">
    <source>
        <dbReference type="ARBA" id="ARBA00000098"/>
    </source>
</evidence>
<comment type="catalytic activity">
    <reaction evidence="1">
        <text>Release of an N-terminal amino acid, Xaa-|-Yaa- from a peptide, amide or arylamide. Xaa is preferably Ala, but may be most amino acids including Pro (slow action). When a terminal hydrophobic residue is followed by a prolyl residue, the two may be released as an intact Xaa-Pro dipeptide.</text>
        <dbReference type="EC" id="3.4.11.2"/>
    </reaction>
</comment>
<evidence type="ECO:0000313" key="17">
    <source>
        <dbReference type="Proteomes" id="UP000178515"/>
    </source>
</evidence>
<keyword evidence="4 12" id="KW-0645">Protease</keyword>
<dbReference type="PANTHER" id="PTHR11533">
    <property type="entry name" value="PROTEASE M1 ZINC METALLOPROTEASE"/>
    <property type="match status" value="1"/>
</dbReference>
<dbReference type="Pfam" id="PF17900">
    <property type="entry name" value="Peptidase_M1_N"/>
    <property type="match status" value="1"/>
</dbReference>
<evidence type="ECO:0000256" key="2">
    <source>
        <dbReference type="ARBA" id="ARBA00010136"/>
    </source>
</evidence>
<dbReference type="SUPFAM" id="SSF63737">
    <property type="entry name" value="Leukotriene A4 hydrolase N-terminal domain"/>
    <property type="match status" value="1"/>
</dbReference>
<dbReference type="AlphaFoldDB" id="A0A1G1Z4M8"/>